<dbReference type="InterPro" id="IPR050331">
    <property type="entry name" value="Zinc_finger"/>
</dbReference>
<dbReference type="SUPFAM" id="SSF57667">
    <property type="entry name" value="beta-beta-alpha zinc fingers"/>
    <property type="match status" value="4"/>
</dbReference>
<evidence type="ECO:0000256" key="12">
    <source>
        <dbReference type="PROSITE-ProRule" id="PRU00042"/>
    </source>
</evidence>
<gene>
    <name evidence="14" type="ORF">MGAL_10B014995</name>
</gene>
<evidence type="ECO:0000256" key="10">
    <source>
        <dbReference type="ARBA" id="ARBA00023163"/>
    </source>
</evidence>
<feature type="domain" description="C2H2-type" evidence="13">
    <location>
        <begin position="299"/>
        <end position="327"/>
    </location>
</feature>
<accession>A0A8B6E1R7</accession>
<keyword evidence="6 12" id="KW-0863">Zinc-finger</keyword>
<keyword evidence="5" id="KW-0677">Repeat</keyword>
<dbReference type="SMART" id="SM00355">
    <property type="entry name" value="ZnF_C2H2"/>
    <property type="match status" value="8"/>
</dbReference>
<keyword evidence="11" id="KW-0539">Nucleus</keyword>
<dbReference type="Proteomes" id="UP000596742">
    <property type="component" value="Unassembled WGS sequence"/>
</dbReference>
<sequence length="384" mass="44618">MEDPTEDTDKQHQGNEFVQVKEEPLEMDEHCQDEVDFMNLMASTETDTNIINTSVYTNNEAPVVTANSTDDYTEKTLFLCDTCLQPFTNKANLRKHMRIHDKIKPYKCDICGWAFAMKQNMQFHRRIHTGERPHQCSVCGKTFNRSHHVVRHMAIHSASKKQFKCEICALDFHRKDHLQVHMKTHEPPNSRVKMCPYCGKCYKVGASLEKHIKDLHSEKNEIPEITKTDTRGEKTYECGECGKLFAQLKHLESHMLTHSILPEIHECDVCSKSFSTLKLLKEHHHCKKSRKKTQEDKSRNCIFCGKLFKGDKRLENHIKKKHLKEYGTYGTGEANVDESSQLENLKKKRNEEVLMDETSNQCNDETNAEFDTMDVIIKVEPEEN</sequence>
<evidence type="ECO:0000256" key="1">
    <source>
        <dbReference type="ARBA" id="ARBA00003767"/>
    </source>
</evidence>
<dbReference type="OrthoDB" id="6077919at2759"/>
<feature type="domain" description="C2H2-type" evidence="13">
    <location>
        <begin position="106"/>
        <end position="133"/>
    </location>
</feature>
<dbReference type="GO" id="GO:0008270">
    <property type="term" value="F:zinc ion binding"/>
    <property type="evidence" value="ECO:0007669"/>
    <property type="project" value="UniProtKB-KW"/>
</dbReference>
<evidence type="ECO:0000256" key="7">
    <source>
        <dbReference type="ARBA" id="ARBA00022833"/>
    </source>
</evidence>
<feature type="domain" description="C2H2-type" evidence="13">
    <location>
        <begin position="236"/>
        <end position="259"/>
    </location>
</feature>
<evidence type="ECO:0000256" key="4">
    <source>
        <dbReference type="ARBA" id="ARBA00022723"/>
    </source>
</evidence>
<keyword evidence="4" id="KW-0479">Metal-binding</keyword>
<dbReference type="Pfam" id="PF00096">
    <property type="entry name" value="zf-C2H2"/>
    <property type="match status" value="6"/>
</dbReference>
<dbReference type="Gene3D" id="3.30.160.60">
    <property type="entry name" value="Classic Zinc Finger"/>
    <property type="match status" value="6"/>
</dbReference>
<dbReference type="Pfam" id="PF13912">
    <property type="entry name" value="zf-C2H2_6"/>
    <property type="match status" value="1"/>
</dbReference>
<evidence type="ECO:0000256" key="9">
    <source>
        <dbReference type="ARBA" id="ARBA00023125"/>
    </source>
</evidence>
<evidence type="ECO:0000256" key="3">
    <source>
        <dbReference type="ARBA" id="ARBA00006991"/>
    </source>
</evidence>
<evidence type="ECO:0000313" key="15">
    <source>
        <dbReference type="Proteomes" id="UP000596742"/>
    </source>
</evidence>
<evidence type="ECO:0000259" key="13">
    <source>
        <dbReference type="PROSITE" id="PS50157"/>
    </source>
</evidence>
<evidence type="ECO:0000256" key="5">
    <source>
        <dbReference type="ARBA" id="ARBA00022737"/>
    </source>
</evidence>
<keyword evidence="15" id="KW-1185">Reference proteome</keyword>
<comment type="subcellular location">
    <subcellularLocation>
        <location evidence="2">Nucleus</location>
    </subcellularLocation>
</comment>
<dbReference type="FunFam" id="3.30.160.60:FF:000624">
    <property type="entry name" value="zinc finger protein 697"/>
    <property type="match status" value="1"/>
</dbReference>
<reference evidence="14" key="1">
    <citation type="submission" date="2018-11" db="EMBL/GenBank/DDBJ databases">
        <authorList>
            <person name="Alioto T."/>
            <person name="Alioto T."/>
        </authorList>
    </citation>
    <scope>NUCLEOTIDE SEQUENCE</scope>
</reference>
<evidence type="ECO:0000313" key="14">
    <source>
        <dbReference type="EMBL" id="VDI27650.1"/>
    </source>
</evidence>
<comment type="caution">
    <text evidence="14">The sequence shown here is derived from an EMBL/GenBank/DDBJ whole genome shotgun (WGS) entry which is preliminary data.</text>
</comment>
<dbReference type="PANTHER" id="PTHR16515">
    <property type="entry name" value="PR DOMAIN ZINC FINGER PROTEIN"/>
    <property type="match status" value="1"/>
</dbReference>
<protein>
    <recommendedName>
        <fullName evidence="13">C2H2-type domain-containing protein</fullName>
    </recommendedName>
</protein>
<feature type="domain" description="C2H2-type" evidence="13">
    <location>
        <begin position="163"/>
        <end position="190"/>
    </location>
</feature>
<feature type="domain" description="C2H2-type" evidence="13">
    <location>
        <begin position="78"/>
        <end position="105"/>
    </location>
</feature>
<feature type="domain" description="C2H2-type" evidence="13">
    <location>
        <begin position="193"/>
        <end position="221"/>
    </location>
</feature>
<feature type="domain" description="C2H2-type" evidence="13">
    <location>
        <begin position="134"/>
        <end position="161"/>
    </location>
</feature>
<dbReference type="PANTHER" id="PTHR16515:SF66">
    <property type="entry name" value="C2H2-TYPE DOMAIN-CONTAINING PROTEIN"/>
    <property type="match status" value="1"/>
</dbReference>
<comment type="function">
    <text evidence="1">May be involved in transcriptional regulation.</text>
</comment>
<feature type="domain" description="C2H2-type" evidence="13">
    <location>
        <begin position="265"/>
        <end position="293"/>
    </location>
</feature>
<proteinExistence type="inferred from homology"/>
<keyword evidence="7" id="KW-0862">Zinc</keyword>
<dbReference type="GO" id="GO:0003677">
    <property type="term" value="F:DNA binding"/>
    <property type="evidence" value="ECO:0007669"/>
    <property type="project" value="UniProtKB-KW"/>
</dbReference>
<dbReference type="AlphaFoldDB" id="A0A8B6E1R7"/>
<keyword evidence="9" id="KW-0238">DNA-binding</keyword>
<evidence type="ECO:0000256" key="6">
    <source>
        <dbReference type="ARBA" id="ARBA00022771"/>
    </source>
</evidence>
<comment type="similarity">
    <text evidence="3">Belongs to the krueppel C2H2-type zinc-finger protein family.</text>
</comment>
<dbReference type="GO" id="GO:0005634">
    <property type="term" value="C:nucleus"/>
    <property type="evidence" value="ECO:0007669"/>
    <property type="project" value="UniProtKB-SubCell"/>
</dbReference>
<keyword evidence="10" id="KW-0804">Transcription</keyword>
<dbReference type="PROSITE" id="PS00028">
    <property type="entry name" value="ZINC_FINGER_C2H2_1"/>
    <property type="match status" value="7"/>
</dbReference>
<dbReference type="InterPro" id="IPR013087">
    <property type="entry name" value="Znf_C2H2_type"/>
</dbReference>
<name>A0A8B6E1R7_MYTGA</name>
<dbReference type="FunFam" id="3.30.160.60:FF:000771">
    <property type="entry name" value="zinc finger protein 648"/>
    <property type="match status" value="1"/>
</dbReference>
<dbReference type="PROSITE" id="PS50157">
    <property type="entry name" value="ZINC_FINGER_C2H2_2"/>
    <property type="match status" value="8"/>
</dbReference>
<evidence type="ECO:0000256" key="11">
    <source>
        <dbReference type="ARBA" id="ARBA00023242"/>
    </source>
</evidence>
<dbReference type="GO" id="GO:0010468">
    <property type="term" value="P:regulation of gene expression"/>
    <property type="evidence" value="ECO:0007669"/>
    <property type="project" value="TreeGrafter"/>
</dbReference>
<dbReference type="EMBL" id="UYJE01004391">
    <property type="protein sequence ID" value="VDI27650.1"/>
    <property type="molecule type" value="Genomic_DNA"/>
</dbReference>
<dbReference type="FunFam" id="3.30.160.60:FF:000512">
    <property type="entry name" value="zinc finger protein 197 isoform X1"/>
    <property type="match status" value="1"/>
</dbReference>
<dbReference type="InterPro" id="IPR036236">
    <property type="entry name" value="Znf_C2H2_sf"/>
</dbReference>
<evidence type="ECO:0000256" key="2">
    <source>
        <dbReference type="ARBA" id="ARBA00004123"/>
    </source>
</evidence>
<organism evidence="14 15">
    <name type="scientific">Mytilus galloprovincialis</name>
    <name type="common">Mediterranean mussel</name>
    <dbReference type="NCBI Taxonomy" id="29158"/>
    <lineage>
        <taxon>Eukaryota</taxon>
        <taxon>Metazoa</taxon>
        <taxon>Spiralia</taxon>
        <taxon>Lophotrochozoa</taxon>
        <taxon>Mollusca</taxon>
        <taxon>Bivalvia</taxon>
        <taxon>Autobranchia</taxon>
        <taxon>Pteriomorphia</taxon>
        <taxon>Mytilida</taxon>
        <taxon>Mytiloidea</taxon>
        <taxon>Mytilidae</taxon>
        <taxon>Mytilinae</taxon>
        <taxon>Mytilus</taxon>
    </lineage>
</organism>
<keyword evidence="8" id="KW-0805">Transcription regulation</keyword>
<evidence type="ECO:0000256" key="8">
    <source>
        <dbReference type="ARBA" id="ARBA00023015"/>
    </source>
</evidence>